<name>A0ABW1V8F9_9BACL</name>
<protein>
    <submittedName>
        <fullName evidence="4">TIGR01777 family oxidoreductase</fullName>
    </submittedName>
</protein>
<proteinExistence type="inferred from homology"/>
<dbReference type="Pfam" id="PF01370">
    <property type="entry name" value="Epimerase"/>
    <property type="match status" value="1"/>
</dbReference>
<gene>
    <name evidence="4" type="ORF">ACFP56_15675</name>
</gene>
<dbReference type="SUPFAM" id="SSF51735">
    <property type="entry name" value="NAD(P)-binding Rossmann-fold domains"/>
    <property type="match status" value="1"/>
</dbReference>
<evidence type="ECO:0000313" key="5">
    <source>
        <dbReference type="Proteomes" id="UP001596233"/>
    </source>
</evidence>
<dbReference type="Pfam" id="PF08338">
    <property type="entry name" value="DUF1731"/>
    <property type="match status" value="1"/>
</dbReference>
<dbReference type="Proteomes" id="UP001596233">
    <property type="component" value="Unassembled WGS sequence"/>
</dbReference>
<dbReference type="CDD" id="cd05242">
    <property type="entry name" value="SDR_a8"/>
    <property type="match status" value="1"/>
</dbReference>
<evidence type="ECO:0000259" key="3">
    <source>
        <dbReference type="Pfam" id="PF08338"/>
    </source>
</evidence>
<dbReference type="InterPro" id="IPR010099">
    <property type="entry name" value="SDR39U1"/>
</dbReference>
<sequence length="299" mass="33298">MKIAIAGGSGFIGKAMCSAFIAQQYEVYILTRQPEQLHKEAGATYVRWLHEGDHPENELEGVDAIINLAGLSLSSGRWTAARKARILESRSTTTQEIIRIINAMKQKPTVLLNASAVGYYGISRDHQFTEQDIVPPSDFLATVVNSWEQEALKSGIRTVLMRLGVVLGAGEGAFAKMLLPYKLYVGGRLGNGDQPLPWIHIDDVVQAAQYCMETPEIEGAVNFVAPQLVTMEQFGRVVAKQLNRPHYFPVPSMLLRLMLGEMSMLLLEGQQVVPQKLQDHRYTFRYPELTDAIKSIIAR</sequence>
<evidence type="ECO:0000256" key="1">
    <source>
        <dbReference type="ARBA" id="ARBA00009353"/>
    </source>
</evidence>
<dbReference type="RefSeq" id="WP_379236214.1">
    <property type="nucleotide sequence ID" value="NZ_JBHSTE010000005.1"/>
</dbReference>
<keyword evidence="5" id="KW-1185">Reference proteome</keyword>
<dbReference type="InterPro" id="IPR001509">
    <property type="entry name" value="Epimerase_deHydtase"/>
</dbReference>
<dbReference type="PANTHER" id="PTHR11092">
    <property type="entry name" value="SUGAR NUCLEOTIDE EPIMERASE RELATED"/>
    <property type="match status" value="1"/>
</dbReference>
<accession>A0ABW1V8F9</accession>
<evidence type="ECO:0000259" key="2">
    <source>
        <dbReference type="Pfam" id="PF01370"/>
    </source>
</evidence>
<dbReference type="InterPro" id="IPR013549">
    <property type="entry name" value="DUF1731"/>
</dbReference>
<feature type="domain" description="DUF1731" evidence="3">
    <location>
        <begin position="250"/>
        <end position="296"/>
    </location>
</feature>
<dbReference type="Gene3D" id="3.40.50.720">
    <property type="entry name" value="NAD(P)-binding Rossmann-like Domain"/>
    <property type="match status" value="1"/>
</dbReference>
<comment type="similarity">
    <text evidence="1">Belongs to the NAD(P)-dependent epimerase/dehydratase family. SDR39U1 subfamily.</text>
</comment>
<dbReference type="PANTHER" id="PTHR11092:SF0">
    <property type="entry name" value="EPIMERASE FAMILY PROTEIN SDR39U1"/>
    <property type="match status" value="1"/>
</dbReference>
<organism evidence="4 5">
    <name type="scientific">Paenibacillus septentrionalis</name>
    <dbReference type="NCBI Taxonomy" id="429342"/>
    <lineage>
        <taxon>Bacteria</taxon>
        <taxon>Bacillati</taxon>
        <taxon>Bacillota</taxon>
        <taxon>Bacilli</taxon>
        <taxon>Bacillales</taxon>
        <taxon>Paenibacillaceae</taxon>
        <taxon>Paenibacillus</taxon>
    </lineage>
</organism>
<comment type="caution">
    <text evidence="4">The sequence shown here is derived from an EMBL/GenBank/DDBJ whole genome shotgun (WGS) entry which is preliminary data.</text>
</comment>
<feature type="domain" description="NAD-dependent epimerase/dehydratase" evidence="2">
    <location>
        <begin position="3"/>
        <end position="216"/>
    </location>
</feature>
<evidence type="ECO:0000313" key="4">
    <source>
        <dbReference type="EMBL" id="MFC6334067.1"/>
    </source>
</evidence>
<dbReference type="InterPro" id="IPR036291">
    <property type="entry name" value="NAD(P)-bd_dom_sf"/>
</dbReference>
<reference evidence="5" key="1">
    <citation type="journal article" date="2019" name="Int. J. Syst. Evol. Microbiol.">
        <title>The Global Catalogue of Microorganisms (GCM) 10K type strain sequencing project: providing services to taxonomists for standard genome sequencing and annotation.</title>
        <authorList>
            <consortium name="The Broad Institute Genomics Platform"/>
            <consortium name="The Broad Institute Genome Sequencing Center for Infectious Disease"/>
            <person name="Wu L."/>
            <person name="Ma J."/>
        </authorList>
    </citation>
    <scope>NUCLEOTIDE SEQUENCE [LARGE SCALE GENOMIC DNA]</scope>
    <source>
        <strain evidence="5">PCU 280</strain>
    </source>
</reference>
<dbReference type="EMBL" id="JBHSTE010000005">
    <property type="protein sequence ID" value="MFC6334067.1"/>
    <property type="molecule type" value="Genomic_DNA"/>
</dbReference>
<dbReference type="NCBIfam" id="TIGR01777">
    <property type="entry name" value="yfcH"/>
    <property type="match status" value="1"/>
</dbReference>